<dbReference type="GO" id="GO:0046872">
    <property type="term" value="F:metal ion binding"/>
    <property type="evidence" value="ECO:0007669"/>
    <property type="project" value="UniProtKB-KW"/>
</dbReference>
<evidence type="ECO:0000256" key="2">
    <source>
        <dbReference type="ARBA" id="ARBA00006333"/>
    </source>
</evidence>
<dbReference type="SUPFAM" id="SSF48576">
    <property type="entry name" value="Terpenoid synthases"/>
    <property type="match status" value="1"/>
</dbReference>
<evidence type="ECO:0000256" key="3">
    <source>
        <dbReference type="ARBA" id="ARBA00022842"/>
    </source>
</evidence>
<sequence>MPSPGSDIIGCPFSQAGRTQVIYLPDLFASVMDMKNRVNPHYESVKVRSQSFIKKALRLPDEVANKLWAADFAYLTSTWIPDASEDRLYILQLWQLWAFMFDDQFDEGVLSSNPLQAAEEVVNCLALLDCHYPILKEEHASLAFLFQHIWLEFSKTATEYHKYRFKKAHRMYMMGLLRQVTVNTSSEANPTALSFDTYMTYRRDTIAVDPCYVLIEWAAGLVIPQEALDHRSVAACKIASVEITCLDNDIVSLQKDLDLDVRHNAIPVLCASTHCTVQQAVNKISDMLDKRYGAVIAALADPQLSSGQWGAGVDHQIHTMLELYVRQAVGSLHWSFRSGRYFGDKGEEVRATRLMHVTHKE</sequence>
<dbReference type="InParanoid" id="A0A136IJK9"/>
<dbReference type="AlphaFoldDB" id="A0A136IJK9"/>
<dbReference type="SFLD" id="SFLDS00005">
    <property type="entry name" value="Isoprenoid_Synthase_Type_I"/>
    <property type="match status" value="1"/>
</dbReference>
<dbReference type="SFLD" id="SFLDG01020">
    <property type="entry name" value="Terpene_Cyclase_Like_2"/>
    <property type="match status" value="1"/>
</dbReference>
<dbReference type="OrthoDB" id="2861623at2759"/>
<dbReference type="GO" id="GO:0008299">
    <property type="term" value="P:isoprenoid biosynthetic process"/>
    <property type="evidence" value="ECO:0007669"/>
    <property type="project" value="UniProtKB-ARBA"/>
</dbReference>
<dbReference type="STRING" id="196109.A0A136IJK9"/>
<dbReference type="Pfam" id="PF19086">
    <property type="entry name" value="Terpene_syn_C_2"/>
    <property type="match status" value="1"/>
</dbReference>
<comment type="cofactor">
    <cofactor evidence="1 4">
        <name>Mg(2+)</name>
        <dbReference type="ChEBI" id="CHEBI:18420"/>
    </cofactor>
</comment>
<dbReference type="EC" id="4.2.3.-" evidence="4"/>
<dbReference type="Proteomes" id="UP000070501">
    <property type="component" value="Unassembled WGS sequence"/>
</dbReference>
<keyword evidence="4" id="KW-0456">Lyase</keyword>
<gene>
    <name evidence="5" type="ORF">Micbo1qcDRAFT_181072</name>
</gene>
<dbReference type="PANTHER" id="PTHR35201:SF4">
    <property type="entry name" value="BETA-PINACENE SYNTHASE-RELATED"/>
    <property type="match status" value="1"/>
</dbReference>
<evidence type="ECO:0000256" key="1">
    <source>
        <dbReference type="ARBA" id="ARBA00001946"/>
    </source>
</evidence>
<accession>A0A136IJK9</accession>
<reference evidence="6" key="1">
    <citation type="submission" date="2016-02" db="EMBL/GenBank/DDBJ databases">
        <title>Draft genome sequence of Microdochium bolleyi, a fungal endophyte of beachgrass.</title>
        <authorList>
            <consortium name="DOE Joint Genome Institute"/>
            <person name="David A.S."/>
            <person name="May G."/>
            <person name="Haridas S."/>
            <person name="Lim J."/>
            <person name="Wang M."/>
            <person name="Labutti K."/>
            <person name="Lipzen A."/>
            <person name="Barry K."/>
            <person name="Grigoriev I.V."/>
        </authorList>
    </citation>
    <scope>NUCLEOTIDE SEQUENCE [LARGE SCALE GENOMIC DNA]</scope>
    <source>
        <strain evidence="6">J235TASD1</strain>
    </source>
</reference>
<name>A0A136IJK9_9PEZI</name>
<organism evidence="5 6">
    <name type="scientific">Microdochium bolleyi</name>
    <dbReference type="NCBI Taxonomy" id="196109"/>
    <lineage>
        <taxon>Eukaryota</taxon>
        <taxon>Fungi</taxon>
        <taxon>Dikarya</taxon>
        <taxon>Ascomycota</taxon>
        <taxon>Pezizomycotina</taxon>
        <taxon>Sordariomycetes</taxon>
        <taxon>Xylariomycetidae</taxon>
        <taxon>Xylariales</taxon>
        <taxon>Microdochiaceae</taxon>
        <taxon>Microdochium</taxon>
    </lineage>
</organism>
<keyword evidence="4" id="KW-0479">Metal-binding</keyword>
<dbReference type="GO" id="GO:0010333">
    <property type="term" value="F:terpene synthase activity"/>
    <property type="evidence" value="ECO:0007669"/>
    <property type="project" value="InterPro"/>
</dbReference>
<dbReference type="EMBL" id="KQ964294">
    <property type="protein sequence ID" value="KXJ85141.1"/>
    <property type="molecule type" value="Genomic_DNA"/>
</dbReference>
<keyword evidence="3 4" id="KW-0460">Magnesium</keyword>
<protein>
    <recommendedName>
        <fullName evidence="4">Terpene synthase</fullName>
        <ecNumber evidence="4">4.2.3.-</ecNumber>
    </recommendedName>
</protein>
<dbReference type="PANTHER" id="PTHR35201">
    <property type="entry name" value="TERPENE SYNTHASE"/>
    <property type="match status" value="1"/>
</dbReference>
<evidence type="ECO:0000256" key="4">
    <source>
        <dbReference type="RuleBase" id="RU366034"/>
    </source>
</evidence>
<keyword evidence="6" id="KW-1185">Reference proteome</keyword>
<proteinExistence type="inferred from homology"/>
<comment type="similarity">
    <text evidence="2 4">Belongs to the terpene synthase family.</text>
</comment>
<dbReference type="InterPro" id="IPR034686">
    <property type="entry name" value="Terpene_cyclase-like_2"/>
</dbReference>
<dbReference type="InterPro" id="IPR008949">
    <property type="entry name" value="Isoprenoid_synthase_dom_sf"/>
</dbReference>
<evidence type="ECO:0000313" key="5">
    <source>
        <dbReference type="EMBL" id="KXJ85141.1"/>
    </source>
</evidence>
<dbReference type="Gene3D" id="1.10.600.10">
    <property type="entry name" value="Farnesyl Diphosphate Synthase"/>
    <property type="match status" value="1"/>
</dbReference>
<evidence type="ECO:0000313" key="6">
    <source>
        <dbReference type="Proteomes" id="UP000070501"/>
    </source>
</evidence>